<dbReference type="AlphaFoldDB" id="A0A0H3K586"/>
<dbReference type="RefSeq" id="WP_011243406.1">
    <property type="nucleotide sequence ID" value="NC_006576.1"/>
</dbReference>
<gene>
    <name evidence="2" type="ordered locus">syc1095_c</name>
</gene>
<proteinExistence type="predicted"/>
<dbReference type="Proteomes" id="UP000001175">
    <property type="component" value="Chromosome"/>
</dbReference>
<name>A0A0H3K586_SYNP6</name>
<protein>
    <submittedName>
        <fullName evidence="2">Uncharacterized protein</fullName>
    </submittedName>
</protein>
<dbReference type="eggNOG" id="ENOG5033RWD">
    <property type="taxonomic scope" value="Bacteria"/>
</dbReference>
<sequence>MTQRITALTTAALLWGSAIAVLPPEAVQAAEVNPTLLRRCQSALAERIGQRIQVQTDTLSSYFISNAEQGIRGRGNLDSSGNFRPFQFDCQLNTRDGRVVSLEYNYQSAGNDDTVSDSLRRSCQEALANRIGQRILLSADTLRAYPISRNEQGVSGEGTLDRSGNFRPFTFDCQVNLRNGRVKRISYDYQAENNPPEISPALVQACQAELRNRLSPQVRLQQASLRSYFISNAEQGLRGDAVLDRNSQPFRFDCQANLRTGQITRLDYDSAGAIAELTPIFTNFQDGDRVTSNGFVVMGRTRPNARVRIEVRSSAAVLGGLIDIGNTVLLDREVIADRDGNFSVQVRRPVVVSSSTRYVVRASASLNGETRQNEIVLRQQ</sequence>
<evidence type="ECO:0000313" key="2">
    <source>
        <dbReference type="EMBL" id="BAD79285.1"/>
    </source>
</evidence>
<keyword evidence="1" id="KW-0732">Signal</keyword>
<dbReference type="EMBL" id="AP008231">
    <property type="protein sequence ID" value="BAD79285.1"/>
    <property type="molecule type" value="Genomic_DNA"/>
</dbReference>
<evidence type="ECO:0000256" key="1">
    <source>
        <dbReference type="SAM" id="SignalP"/>
    </source>
</evidence>
<feature type="chain" id="PRO_5002613310" evidence="1">
    <location>
        <begin position="21"/>
        <end position="380"/>
    </location>
</feature>
<evidence type="ECO:0000313" key="3">
    <source>
        <dbReference type="Proteomes" id="UP000001175"/>
    </source>
</evidence>
<accession>A0A0H3K586</accession>
<dbReference type="KEGG" id="syc:syc1095_c"/>
<dbReference type="GeneID" id="72429242"/>
<organism evidence="2 3">
    <name type="scientific">Synechococcus sp. (strain ATCC 27144 / PCC 6301 / SAUG 1402/1)</name>
    <name type="common">Anacystis nidulans</name>
    <dbReference type="NCBI Taxonomy" id="269084"/>
    <lineage>
        <taxon>Bacteria</taxon>
        <taxon>Bacillati</taxon>
        <taxon>Cyanobacteriota</taxon>
        <taxon>Cyanophyceae</taxon>
        <taxon>Synechococcales</taxon>
        <taxon>Synechococcaceae</taxon>
        <taxon>Synechococcus</taxon>
    </lineage>
</organism>
<feature type="signal peptide" evidence="1">
    <location>
        <begin position="1"/>
        <end position="20"/>
    </location>
</feature>
<reference evidence="2 3" key="1">
    <citation type="journal article" date="2007" name="Photosyn. Res.">
        <title>Complete nucleotide sequence of the freshwater unicellular cyanobacterium Synechococcus elongatus PCC 6301 chromosome: gene content and organization.</title>
        <authorList>
            <person name="Sugita C."/>
            <person name="Ogata K."/>
            <person name="Shikata M."/>
            <person name="Jikuya H."/>
            <person name="Takano J."/>
            <person name="Furumichi M."/>
            <person name="Kanehisa M."/>
            <person name="Omata T."/>
            <person name="Sugiura M."/>
            <person name="Sugita M."/>
        </authorList>
    </citation>
    <scope>NUCLEOTIDE SEQUENCE [LARGE SCALE GENOMIC DNA]</scope>
    <source>
        <strain evidence="3">ATCC 27144 / PCC 6301 / SAUG 1402/1</strain>
    </source>
</reference>